<gene>
    <name evidence="7" type="primary">HAP3</name>
    <name evidence="7" type="ORF">MYAM1_001674</name>
</gene>
<comment type="similarity">
    <text evidence="1">Belongs to the NFYB/HAP3 subunit family.</text>
</comment>
<keyword evidence="8" id="KW-1185">Reference proteome</keyword>
<evidence type="ECO:0000256" key="5">
    <source>
        <dbReference type="SAM" id="MobiDB-lite"/>
    </source>
</evidence>
<reference evidence="7 8" key="1">
    <citation type="submission" date="2023-03" db="EMBL/GenBank/DDBJ databases">
        <title>Mating type loci evolution in Malassezia.</title>
        <authorList>
            <person name="Coelho M.A."/>
        </authorList>
    </citation>
    <scope>NUCLEOTIDE SEQUENCE [LARGE SCALE GENOMIC DNA]</scope>
    <source>
        <strain evidence="7 8">CBS 9725</strain>
    </source>
</reference>
<dbReference type="PROSITE" id="PS00685">
    <property type="entry name" value="NFYB_HAP3"/>
    <property type="match status" value="1"/>
</dbReference>
<evidence type="ECO:0000256" key="1">
    <source>
        <dbReference type="ARBA" id="ARBA00009053"/>
    </source>
</evidence>
<dbReference type="PRINTS" id="PR00615">
    <property type="entry name" value="CCAATSUBUNTA"/>
</dbReference>
<dbReference type="GO" id="GO:0046982">
    <property type="term" value="F:protein heterodimerization activity"/>
    <property type="evidence" value="ECO:0007669"/>
    <property type="project" value="InterPro"/>
</dbReference>
<keyword evidence="2" id="KW-0805">Transcription regulation</keyword>
<evidence type="ECO:0000256" key="2">
    <source>
        <dbReference type="ARBA" id="ARBA00023015"/>
    </source>
</evidence>
<dbReference type="SUPFAM" id="SSF47113">
    <property type="entry name" value="Histone-fold"/>
    <property type="match status" value="1"/>
</dbReference>
<keyword evidence="3" id="KW-0238">DNA-binding</keyword>
<dbReference type="InterPro" id="IPR003958">
    <property type="entry name" value="CBFA_NFYB_domain"/>
</dbReference>
<dbReference type="EMBL" id="CP119944">
    <property type="protein sequence ID" value="WFC98941.1"/>
    <property type="molecule type" value="Genomic_DNA"/>
</dbReference>
<dbReference type="InterPro" id="IPR003956">
    <property type="entry name" value="Transcrpt_fac_NFYB/HAP3_CS"/>
</dbReference>
<dbReference type="CDD" id="cd22907">
    <property type="entry name" value="HFD_NFYB"/>
    <property type="match status" value="1"/>
</dbReference>
<dbReference type="PANTHER" id="PTHR11064">
    <property type="entry name" value="CCAAT-BINDING TRANSCRIPTION FACTOR-RELATED"/>
    <property type="match status" value="1"/>
</dbReference>
<feature type="compositionally biased region" description="Basic residues" evidence="5">
    <location>
        <begin position="173"/>
        <end position="183"/>
    </location>
</feature>
<dbReference type="Pfam" id="PF00808">
    <property type="entry name" value="CBFD_NFYB_HMF"/>
    <property type="match status" value="1"/>
</dbReference>
<evidence type="ECO:0000256" key="4">
    <source>
        <dbReference type="ARBA" id="ARBA00023163"/>
    </source>
</evidence>
<feature type="region of interest" description="Disordered" evidence="5">
    <location>
        <begin position="21"/>
        <end position="46"/>
    </location>
</feature>
<dbReference type="Proteomes" id="UP001219567">
    <property type="component" value="Chromosome 2"/>
</dbReference>
<sequence>MAIPGESDLASAPDMRVLMNDAHAHDPSGDATGLPDVGTGAPSWTEDGISPESAQLVSSNAINAWPSHLPPLPSQSAGADLPIANISRIMKRALPDNGKIAKNAKECMQECVSELISFITSEASDRCGSEKRKTINGDDILYSLRVLGFDNYEQVLKVYLSRYRQAQEENPRQRRRRSTKRRASTADGLGPEGDTGTQTGSQAGDDVDDDADDIESDEDPQDGE</sequence>
<dbReference type="InterPro" id="IPR027113">
    <property type="entry name" value="Transc_fact_NFYB/HAP3"/>
</dbReference>
<dbReference type="GO" id="GO:0016602">
    <property type="term" value="C:CCAAT-binding factor complex"/>
    <property type="evidence" value="ECO:0007669"/>
    <property type="project" value="InterPro"/>
</dbReference>
<evidence type="ECO:0000259" key="6">
    <source>
        <dbReference type="Pfam" id="PF00808"/>
    </source>
</evidence>
<protein>
    <submittedName>
        <fullName evidence="7">Transcriptional activator hap3</fullName>
    </submittedName>
</protein>
<name>A0AAJ5YSA2_9BASI</name>
<dbReference type="InterPro" id="IPR009072">
    <property type="entry name" value="Histone-fold"/>
</dbReference>
<feature type="compositionally biased region" description="Acidic residues" evidence="5">
    <location>
        <begin position="205"/>
        <end position="224"/>
    </location>
</feature>
<feature type="domain" description="Transcription factor CBF/NF-Y/archaeal histone" evidence="6">
    <location>
        <begin position="80"/>
        <end position="142"/>
    </location>
</feature>
<dbReference type="Gene3D" id="1.10.20.10">
    <property type="entry name" value="Histone, subunit A"/>
    <property type="match status" value="1"/>
</dbReference>
<organism evidence="7 8">
    <name type="scientific">Malassezia yamatoensis</name>
    <dbReference type="NCBI Taxonomy" id="253288"/>
    <lineage>
        <taxon>Eukaryota</taxon>
        <taxon>Fungi</taxon>
        <taxon>Dikarya</taxon>
        <taxon>Basidiomycota</taxon>
        <taxon>Ustilaginomycotina</taxon>
        <taxon>Malasseziomycetes</taxon>
        <taxon>Malasseziales</taxon>
        <taxon>Malasseziaceae</taxon>
        <taxon>Malassezia</taxon>
    </lineage>
</organism>
<dbReference type="AlphaFoldDB" id="A0AAJ5YSA2"/>
<evidence type="ECO:0000256" key="3">
    <source>
        <dbReference type="ARBA" id="ARBA00023125"/>
    </source>
</evidence>
<proteinExistence type="inferred from homology"/>
<feature type="region of interest" description="Disordered" evidence="5">
    <location>
        <begin position="165"/>
        <end position="224"/>
    </location>
</feature>
<dbReference type="GO" id="GO:0000978">
    <property type="term" value="F:RNA polymerase II cis-regulatory region sequence-specific DNA binding"/>
    <property type="evidence" value="ECO:0007669"/>
    <property type="project" value="TreeGrafter"/>
</dbReference>
<evidence type="ECO:0000313" key="7">
    <source>
        <dbReference type="EMBL" id="WFC98941.1"/>
    </source>
</evidence>
<dbReference type="PANTHER" id="PTHR11064:SF9">
    <property type="entry name" value="NUCLEAR TRANSCRIPTION FACTOR Y SUBUNIT BETA"/>
    <property type="match status" value="1"/>
</dbReference>
<keyword evidence="4" id="KW-0804">Transcription</keyword>
<evidence type="ECO:0000313" key="8">
    <source>
        <dbReference type="Proteomes" id="UP001219567"/>
    </source>
</evidence>
<accession>A0AAJ5YSA2</accession>
<dbReference type="GO" id="GO:0001228">
    <property type="term" value="F:DNA-binding transcription activator activity, RNA polymerase II-specific"/>
    <property type="evidence" value="ECO:0007669"/>
    <property type="project" value="InterPro"/>
</dbReference>